<dbReference type="EMBL" id="LT965928">
    <property type="protein sequence ID" value="SOU40987.1"/>
    <property type="molecule type" value="Genomic_DNA"/>
</dbReference>
<keyword evidence="1" id="KW-0732">Signal</keyword>
<reference evidence="3 4" key="2">
    <citation type="submission" date="2017-11" db="EMBL/GenBank/DDBJ databases">
        <authorList>
            <person name="Han C.G."/>
        </authorList>
    </citation>
    <scope>NUCLEOTIDE SEQUENCE [LARGE SCALE GENOMIC DNA]</scope>
    <source>
        <strain evidence="4">ATCC 43555</strain>
        <strain evidence="3">ATCC43555</strain>
    </source>
</reference>
<evidence type="ECO:0000313" key="5">
    <source>
        <dbReference type="Proteomes" id="UP000615003"/>
    </source>
</evidence>
<evidence type="ECO:0000256" key="1">
    <source>
        <dbReference type="SAM" id="SignalP"/>
    </source>
</evidence>
<name>A0A2K4X9I5_PSEVC</name>
<reference evidence="2 5" key="1">
    <citation type="submission" date="2015-06" db="EMBL/GenBank/DDBJ databases">
        <title>Genome sequence of Pseudoalteromonas carrageenovora.</title>
        <authorList>
            <person name="Xie B.-B."/>
            <person name="Rong J.-C."/>
            <person name="Qin Q.-L."/>
            <person name="Zhang Y.-Z."/>
        </authorList>
    </citation>
    <scope>NUCLEOTIDE SEQUENCE [LARGE SCALE GENOMIC DNA]</scope>
    <source>
        <strain evidence="2 5">IAM 12662</strain>
    </source>
</reference>
<dbReference type="AlphaFoldDB" id="A0A2K4X9I5"/>
<dbReference type="OrthoDB" id="6227663at2"/>
<dbReference type="EMBL" id="AQGW01000020">
    <property type="protein sequence ID" value="MBE0383329.1"/>
    <property type="molecule type" value="Genomic_DNA"/>
</dbReference>
<gene>
    <name evidence="3" type="ORF">PCAR9_A30152</name>
    <name evidence="2" type="ORF">PCARR_a1654</name>
</gene>
<dbReference type="GeneID" id="93663643"/>
<evidence type="ECO:0000313" key="4">
    <source>
        <dbReference type="Proteomes" id="UP000238288"/>
    </source>
</evidence>
<proteinExistence type="predicted"/>
<dbReference type="RefSeq" id="WP_104642704.1">
    <property type="nucleotide sequence ID" value="NZ_AQGW01000020.1"/>
</dbReference>
<keyword evidence="5" id="KW-1185">Reference proteome</keyword>
<protein>
    <submittedName>
        <fullName evidence="3">Uncharacterized protein</fullName>
    </submittedName>
</protein>
<feature type="chain" id="PRO_5014411380" evidence="1">
    <location>
        <begin position="21"/>
        <end position="110"/>
    </location>
</feature>
<evidence type="ECO:0000313" key="2">
    <source>
        <dbReference type="EMBL" id="MBE0383329.1"/>
    </source>
</evidence>
<dbReference type="Proteomes" id="UP000238288">
    <property type="component" value="Chromosome PCAR9a"/>
</dbReference>
<organism evidence="3 4">
    <name type="scientific">Pseudoalteromonas carrageenovora IAM 12662</name>
    <dbReference type="NCBI Taxonomy" id="1314868"/>
    <lineage>
        <taxon>Bacteria</taxon>
        <taxon>Pseudomonadati</taxon>
        <taxon>Pseudomonadota</taxon>
        <taxon>Gammaproteobacteria</taxon>
        <taxon>Alteromonadales</taxon>
        <taxon>Pseudoalteromonadaceae</taxon>
        <taxon>Pseudoalteromonas</taxon>
    </lineage>
</organism>
<evidence type="ECO:0000313" key="3">
    <source>
        <dbReference type="EMBL" id="SOU40987.1"/>
    </source>
</evidence>
<sequence>MKLLKVLAVVAIALPSVVLANQHVITANKQVFSSDSKTQTYLGDVHLSFDDKNKFQTTSNNVSFNNGDTVMEGEVVITFNNITAVTDKVTFSKSDSGVLAKMDEVTFTYK</sequence>
<feature type="signal peptide" evidence="1">
    <location>
        <begin position="1"/>
        <end position="20"/>
    </location>
</feature>
<accession>A0A2K4X9I5</accession>
<dbReference type="Proteomes" id="UP000615003">
    <property type="component" value="Unassembled WGS sequence"/>
</dbReference>